<sequence length="122" mass="14111">MSRQSAFEGLEDVMTERDMTARPRKVAEYRGEEARERAAQVLMEMTGAPDVGQAQDVLLGRPRLRKGEETVQVHFKATREMATWLAEQRKRSGMRYTSEYLRMLVERDMDNHASRHQTAQPA</sequence>
<name>A0A971CXA4_9BIFI</name>
<feature type="region of interest" description="Disordered" evidence="1">
    <location>
        <begin position="1"/>
        <end position="32"/>
    </location>
</feature>
<evidence type="ECO:0000313" key="3">
    <source>
        <dbReference type="Proteomes" id="UP000767327"/>
    </source>
</evidence>
<evidence type="ECO:0000256" key="1">
    <source>
        <dbReference type="SAM" id="MobiDB-lite"/>
    </source>
</evidence>
<dbReference type="AlphaFoldDB" id="A0A971CXA4"/>
<evidence type="ECO:0000313" key="2">
    <source>
        <dbReference type="EMBL" id="NLT78849.1"/>
    </source>
</evidence>
<feature type="compositionally biased region" description="Basic and acidic residues" evidence="1">
    <location>
        <begin position="14"/>
        <end position="32"/>
    </location>
</feature>
<dbReference type="EMBL" id="JAAXZR010000005">
    <property type="protein sequence ID" value="NLT78849.1"/>
    <property type="molecule type" value="Genomic_DNA"/>
</dbReference>
<gene>
    <name evidence="2" type="ORF">GXW98_00975</name>
</gene>
<proteinExistence type="predicted"/>
<reference evidence="2" key="2">
    <citation type="submission" date="2020-01" db="EMBL/GenBank/DDBJ databases">
        <authorList>
            <person name="Campanaro S."/>
        </authorList>
    </citation>
    <scope>NUCLEOTIDE SEQUENCE</scope>
    <source>
        <strain evidence="2">AS01afH2WH_6</strain>
    </source>
</reference>
<organism evidence="2 3">
    <name type="scientific">Bifidobacterium crudilactis</name>
    <dbReference type="NCBI Taxonomy" id="327277"/>
    <lineage>
        <taxon>Bacteria</taxon>
        <taxon>Bacillati</taxon>
        <taxon>Actinomycetota</taxon>
        <taxon>Actinomycetes</taxon>
        <taxon>Bifidobacteriales</taxon>
        <taxon>Bifidobacteriaceae</taxon>
        <taxon>Bifidobacterium</taxon>
    </lineage>
</organism>
<reference evidence="2" key="1">
    <citation type="journal article" date="2020" name="Biotechnol. Biofuels">
        <title>New insights from the biogas microbiome by comprehensive genome-resolved metagenomics of nearly 1600 species originating from multiple anaerobic digesters.</title>
        <authorList>
            <person name="Campanaro S."/>
            <person name="Treu L."/>
            <person name="Rodriguez-R L.M."/>
            <person name="Kovalovszki A."/>
            <person name="Ziels R.M."/>
            <person name="Maus I."/>
            <person name="Zhu X."/>
            <person name="Kougias P.G."/>
            <person name="Basile A."/>
            <person name="Luo G."/>
            <person name="Schluter A."/>
            <person name="Konstantinidis K.T."/>
            <person name="Angelidaki I."/>
        </authorList>
    </citation>
    <scope>NUCLEOTIDE SEQUENCE</scope>
    <source>
        <strain evidence="2">AS01afH2WH_6</strain>
    </source>
</reference>
<dbReference type="GeneID" id="78115896"/>
<dbReference type="Proteomes" id="UP000767327">
    <property type="component" value="Unassembled WGS sequence"/>
</dbReference>
<dbReference type="RefSeq" id="WP_156958335.1">
    <property type="nucleotide sequence ID" value="NZ_CP181270.1"/>
</dbReference>
<protein>
    <submittedName>
        <fullName evidence="2">Uncharacterized protein</fullName>
    </submittedName>
</protein>
<comment type="caution">
    <text evidence="2">The sequence shown here is derived from an EMBL/GenBank/DDBJ whole genome shotgun (WGS) entry which is preliminary data.</text>
</comment>
<accession>A0A971CXA4</accession>